<dbReference type="GO" id="GO:0015074">
    <property type="term" value="P:DNA integration"/>
    <property type="evidence" value="ECO:0007669"/>
    <property type="project" value="UniProtKB-KW"/>
</dbReference>
<evidence type="ECO:0000313" key="7">
    <source>
        <dbReference type="EMBL" id="ADI23860.1"/>
    </source>
</evidence>
<evidence type="ECO:0000256" key="5">
    <source>
        <dbReference type="PROSITE-ProRule" id="PRU10137"/>
    </source>
</evidence>
<keyword evidence="1" id="KW-0229">DNA integration</keyword>
<evidence type="ECO:0000256" key="3">
    <source>
        <dbReference type="ARBA" id="ARBA00023172"/>
    </source>
</evidence>
<dbReference type="GO" id="GO:0000150">
    <property type="term" value="F:DNA strand exchange activity"/>
    <property type="evidence" value="ECO:0007669"/>
    <property type="project" value="InterPro"/>
</dbReference>
<name>E7C8T6_9GAMM</name>
<evidence type="ECO:0000259" key="6">
    <source>
        <dbReference type="PROSITE" id="PS51736"/>
    </source>
</evidence>
<dbReference type="InterPro" id="IPR006118">
    <property type="entry name" value="Recombinase_CS"/>
</dbReference>
<dbReference type="GO" id="GO:0003677">
    <property type="term" value="F:DNA binding"/>
    <property type="evidence" value="ECO:0007669"/>
    <property type="project" value="UniProtKB-KW"/>
</dbReference>
<dbReference type="SUPFAM" id="SSF53041">
    <property type="entry name" value="Resolvase-like"/>
    <property type="match status" value="1"/>
</dbReference>
<dbReference type="SMART" id="SM00857">
    <property type="entry name" value="Resolvase"/>
    <property type="match status" value="1"/>
</dbReference>
<dbReference type="InterPro" id="IPR036162">
    <property type="entry name" value="Resolvase-like_N_sf"/>
</dbReference>
<keyword evidence="3" id="KW-0233">DNA recombination</keyword>
<accession>E7C8T6</accession>
<dbReference type="PROSITE" id="PS51736">
    <property type="entry name" value="RECOMBINASES_3"/>
    <property type="match status" value="1"/>
</dbReference>
<dbReference type="PANTHER" id="PTHR30461:SF23">
    <property type="entry name" value="DNA RECOMBINASE-RELATED"/>
    <property type="match status" value="1"/>
</dbReference>
<proteinExistence type="predicted"/>
<dbReference type="InterPro" id="IPR006119">
    <property type="entry name" value="Resolv_N"/>
</dbReference>
<dbReference type="Gene3D" id="3.40.50.1390">
    <property type="entry name" value="Resolvase, N-terminal catalytic domain"/>
    <property type="match status" value="1"/>
</dbReference>
<feature type="active site" description="O-(5'-phospho-DNA)-serine intermediate" evidence="4 5">
    <location>
        <position position="10"/>
    </location>
</feature>
<protein>
    <recommendedName>
        <fullName evidence="6">Resolvase/invertase-type recombinase catalytic domain-containing protein</fullName>
    </recommendedName>
</protein>
<dbReference type="EMBL" id="GU568025">
    <property type="protein sequence ID" value="ADI23860.1"/>
    <property type="molecule type" value="Genomic_DNA"/>
</dbReference>
<evidence type="ECO:0000256" key="1">
    <source>
        <dbReference type="ARBA" id="ARBA00022908"/>
    </source>
</evidence>
<dbReference type="InterPro" id="IPR050639">
    <property type="entry name" value="SSR_resolvase"/>
</dbReference>
<reference evidence="7" key="1">
    <citation type="submission" date="2010-01" db="EMBL/GenBank/DDBJ databases">
        <title>Genome fragments of uncultured bacteria from the North Pacific subtropical Gyre.</title>
        <authorList>
            <person name="Pham V.D."/>
            <person name="Delong E.F."/>
        </authorList>
    </citation>
    <scope>NUCLEOTIDE SEQUENCE</scope>
</reference>
<sequence>MKAVIYCRVSTKEQVQNLSLPTQLRACREYCEREGYEVAKVFTDAGESAKTIDRPDFKKLLEYCRVHKQDVQFVVFDNITRFSRNSHDFAIARTLLQRL</sequence>
<dbReference type="PROSITE" id="PS00397">
    <property type="entry name" value="RECOMBINASES_1"/>
    <property type="match status" value="1"/>
</dbReference>
<feature type="domain" description="Resolvase/invertase-type recombinase catalytic" evidence="6">
    <location>
        <begin position="2"/>
        <end position="99"/>
    </location>
</feature>
<dbReference type="CDD" id="cd00338">
    <property type="entry name" value="Ser_Recombinase"/>
    <property type="match status" value="1"/>
</dbReference>
<evidence type="ECO:0000256" key="4">
    <source>
        <dbReference type="PIRSR" id="PIRSR606118-50"/>
    </source>
</evidence>
<dbReference type="AlphaFoldDB" id="E7C8T6"/>
<dbReference type="Pfam" id="PF00239">
    <property type="entry name" value="Resolvase"/>
    <property type="match status" value="1"/>
</dbReference>
<keyword evidence="2" id="KW-0238">DNA-binding</keyword>
<evidence type="ECO:0000256" key="2">
    <source>
        <dbReference type="ARBA" id="ARBA00023125"/>
    </source>
</evidence>
<organism evidence="7">
    <name type="scientific">uncultured gamma proteobacterium HF4000_48E10</name>
    <dbReference type="NCBI Taxonomy" id="723583"/>
    <lineage>
        <taxon>Bacteria</taxon>
        <taxon>Pseudomonadati</taxon>
        <taxon>Pseudomonadota</taxon>
        <taxon>Gammaproteobacteria</taxon>
        <taxon>environmental samples</taxon>
    </lineage>
</organism>
<dbReference type="PANTHER" id="PTHR30461">
    <property type="entry name" value="DNA-INVERTASE FROM LAMBDOID PROPHAGE"/>
    <property type="match status" value="1"/>
</dbReference>